<sequence length="155" mass="17347">MSANVIVVDGDSCPVKAEIIELANTFKVEVKMVSSYDHYIKPAQGVTVIQVDRSQQSADLYIANHIATGDIVVTQDYGLAALVIAKSCRALSPRGEVYDSGNIDYLLERRHVSAKTRRAGRNLFKGPKPFTDKDRENFKQMLLKLLQDMQENVQF</sequence>
<dbReference type="Pfam" id="PF02639">
    <property type="entry name" value="DUF188"/>
    <property type="match status" value="1"/>
</dbReference>
<name>A0ABS4FP27_9BACL</name>
<proteinExistence type="inferred from homology"/>
<dbReference type="Proteomes" id="UP001519272">
    <property type="component" value="Unassembled WGS sequence"/>
</dbReference>
<dbReference type="RefSeq" id="WP_210088011.1">
    <property type="nucleotide sequence ID" value="NZ_JAGGKG010000003.1"/>
</dbReference>
<gene>
    <name evidence="3" type="ORF">J2Z32_000948</name>
</gene>
<evidence type="ECO:0000313" key="4">
    <source>
        <dbReference type="Proteomes" id="UP001519272"/>
    </source>
</evidence>
<evidence type="ECO:0000256" key="1">
    <source>
        <dbReference type="ARBA" id="ARBA00008522"/>
    </source>
</evidence>
<organism evidence="3 4">
    <name type="scientific">Paenibacillus turicensis</name>
    <dbReference type="NCBI Taxonomy" id="160487"/>
    <lineage>
        <taxon>Bacteria</taxon>
        <taxon>Bacillati</taxon>
        <taxon>Bacillota</taxon>
        <taxon>Bacilli</taxon>
        <taxon>Bacillales</taxon>
        <taxon>Paenibacillaceae</taxon>
        <taxon>Paenibacillus</taxon>
    </lineage>
</organism>
<evidence type="ECO:0000313" key="3">
    <source>
        <dbReference type="EMBL" id="MBP1904331.1"/>
    </source>
</evidence>
<dbReference type="CDD" id="cd18720">
    <property type="entry name" value="PIN_YqxD-like"/>
    <property type="match status" value="1"/>
</dbReference>
<evidence type="ECO:0000256" key="2">
    <source>
        <dbReference type="HAMAP-Rule" id="MF_00489"/>
    </source>
</evidence>
<reference evidence="3 4" key="1">
    <citation type="submission" date="2021-03" db="EMBL/GenBank/DDBJ databases">
        <title>Genomic Encyclopedia of Type Strains, Phase IV (KMG-IV): sequencing the most valuable type-strain genomes for metagenomic binning, comparative biology and taxonomic classification.</title>
        <authorList>
            <person name="Goeker M."/>
        </authorList>
    </citation>
    <scope>NUCLEOTIDE SEQUENCE [LARGE SCALE GENOMIC DNA]</scope>
    <source>
        <strain evidence="3 4">DSM 14349</strain>
    </source>
</reference>
<dbReference type="PANTHER" id="PTHR35146">
    <property type="entry name" value="UPF0178 PROTEIN YAII"/>
    <property type="match status" value="1"/>
</dbReference>
<comment type="caution">
    <text evidence="3">The sequence shown here is derived from an EMBL/GenBank/DDBJ whole genome shotgun (WGS) entry which is preliminary data.</text>
</comment>
<keyword evidence="4" id="KW-1185">Reference proteome</keyword>
<dbReference type="NCBIfam" id="NF001095">
    <property type="entry name" value="PRK00124.1"/>
    <property type="match status" value="1"/>
</dbReference>
<dbReference type="HAMAP" id="MF_00489">
    <property type="entry name" value="UPF0178"/>
    <property type="match status" value="1"/>
</dbReference>
<comment type="similarity">
    <text evidence="1 2">Belongs to the UPF0178 family.</text>
</comment>
<dbReference type="PANTHER" id="PTHR35146:SF1">
    <property type="entry name" value="UPF0178 PROTEIN YAII"/>
    <property type="match status" value="1"/>
</dbReference>
<accession>A0ABS4FP27</accession>
<protein>
    <recommendedName>
        <fullName evidence="2">UPF0178 protein J2Z32_000948</fullName>
    </recommendedName>
</protein>
<dbReference type="InterPro" id="IPR003791">
    <property type="entry name" value="UPF0178"/>
</dbReference>
<dbReference type="EMBL" id="JAGGKG010000003">
    <property type="protein sequence ID" value="MBP1904331.1"/>
    <property type="molecule type" value="Genomic_DNA"/>
</dbReference>